<dbReference type="OMA" id="PLHDSYY"/>
<feature type="compositionally biased region" description="Low complexity" evidence="1">
    <location>
        <begin position="153"/>
        <end position="175"/>
    </location>
</feature>
<evidence type="ECO:0000256" key="1">
    <source>
        <dbReference type="SAM" id="MobiDB-lite"/>
    </source>
</evidence>
<dbReference type="AlphaFoldDB" id="A0A060SN83"/>
<name>A0A060SN83_PYCCI</name>
<dbReference type="STRING" id="5643.A0A060SN83"/>
<comment type="caution">
    <text evidence="2">The sequence shown here is derived from an EMBL/GenBank/DDBJ whole genome shotgun (WGS) entry which is preliminary data.</text>
</comment>
<reference evidence="2" key="1">
    <citation type="submission" date="2014-01" db="EMBL/GenBank/DDBJ databases">
        <title>The genome of the white-rot fungus Pycnoporus cinnabarinus: a basidiomycete model with a versatile arsenal for lignocellulosic biomass breakdown.</title>
        <authorList>
            <person name="Levasseur A."/>
            <person name="Lomascolo A."/>
            <person name="Ruiz-Duenas F.J."/>
            <person name="Uzan E."/>
            <person name="Piumi F."/>
            <person name="Kues U."/>
            <person name="Ram A.F.J."/>
            <person name="Murat C."/>
            <person name="Haon M."/>
            <person name="Benoit I."/>
            <person name="Arfi Y."/>
            <person name="Chevret D."/>
            <person name="Drula E."/>
            <person name="Kwon M.J."/>
            <person name="Gouret P."/>
            <person name="Lesage-Meessen L."/>
            <person name="Lombard V."/>
            <person name="Mariette J."/>
            <person name="Noirot C."/>
            <person name="Park J."/>
            <person name="Patyshakuliyeva A."/>
            <person name="Wieneger R.A.B."/>
            <person name="Wosten H.A.B."/>
            <person name="Martin F."/>
            <person name="Coutinho P.M."/>
            <person name="de Vries R."/>
            <person name="Martinez A.T."/>
            <person name="Klopp C."/>
            <person name="Pontarotti P."/>
            <person name="Henrissat B."/>
            <person name="Record E."/>
        </authorList>
    </citation>
    <scope>NUCLEOTIDE SEQUENCE [LARGE SCALE GENOMIC DNA]</scope>
    <source>
        <strain evidence="2">BRFM137</strain>
    </source>
</reference>
<proteinExistence type="predicted"/>
<evidence type="ECO:0000313" key="2">
    <source>
        <dbReference type="EMBL" id="CDO75815.1"/>
    </source>
</evidence>
<dbReference type="HOGENOM" id="CLU_639519_0_0_1"/>
<feature type="region of interest" description="Disordered" evidence="1">
    <location>
        <begin position="139"/>
        <end position="232"/>
    </location>
</feature>
<dbReference type="EMBL" id="CCBP010000297">
    <property type="protein sequence ID" value="CDO75815.1"/>
    <property type="molecule type" value="Genomic_DNA"/>
</dbReference>
<gene>
    <name evidence="2" type="ORF">BN946_scf184951.g13</name>
</gene>
<dbReference type="Proteomes" id="UP000029665">
    <property type="component" value="Unassembled WGS sequence"/>
</dbReference>
<evidence type="ECO:0000313" key="3">
    <source>
        <dbReference type="Proteomes" id="UP000029665"/>
    </source>
</evidence>
<organism evidence="2 3">
    <name type="scientific">Pycnoporus cinnabarinus</name>
    <name type="common">Cinnabar-red polypore</name>
    <name type="synonym">Trametes cinnabarina</name>
    <dbReference type="NCBI Taxonomy" id="5643"/>
    <lineage>
        <taxon>Eukaryota</taxon>
        <taxon>Fungi</taxon>
        <taxon>Dikarya</taxon>
        <taxon>Basidiomycota</taxon>
        <taxon>Agaricomycotina</taxon>
        <taxon>Agaricomycetes</taxon>
        <taxon>Polyporales</taxon>
        <taxon>Polyporaceae</taxon>
        <taxon>Trametes</taxon>
    </lineage>
</organism>
<protein>
    <submittedName>
        <fullName evidence="2">Uncharacterized protein</fullName>
    </submittedName>
</protein>
<dbReference type="OrthoDB" id="3269405at2759"/>
<sequence length="421" mass="46583">MLSDGSPQEEYLPSLAADHYSTHTYLGLDHFVDFGAESHLGPEPSTDLVGSFPNVDLHTGWGSPSHYANSLGLVGTPPPSLANTTYAHTGQPYHDSYYLENLYGYPPASLSPHHSASVAVATRDVPRIRIETDMPTSFNAAVAQDPRSPFQRSPSALLSSSPYSNSSPSSTASAPPITPHSPFTSVPHIHTPYSHSSTPSAAYISPGTISPQLLDQHDAFGPPALPKSKSEEPVRVLEFAEEIGHPFCTPLVPQPDYKPHTQSDRRRYVEQAELEGPIFFWTLFTDGSGRTFKTLGIPLSDAFNSRFVDLMDRDDPMFQERGPSVSIRINWPGYAPWSRQIPTRDFRSPPQPVTRSKLARNVAKTILRFIQEMDGRPMDDNAQEAWRVGERHIQLGDLMLVGLQHVSMGSWQAHIRLMRPL</sequence>
<accession>A0A060SN83</accession>
<keyword evidence="3" id="KW-1185">Reference proteome</keyword>